<dbReference type="GO" id="GO:0000271">
    <property type="term" value="P:polysaccharide biosynthetic process"/>
    <property type="evidence" value="ECO:0007669"/>
    <property type="project" value="InterPro"/>
</dbReference>
<proteinExistence type="predicted"/>
<name>A0A1S8D4P0_9PROT</name>
<dbReference type="STRING" id="207340.APZ41_010080"/>
<reference evidence="2" key="1">
    <citation type="submission" date="2016-12" db="EMBL/GenBank/DDBJ databases">
        <title>Draft genome sequence of Roseomonas mucosa strain AU37, isolated from a peripheral intravenous catheter.</title>
        <authorList>
            <person name="Choudhury M.A."/>
            <person name="Sidjabat H.E."/>
            <person name="Wailan A.M."/>
            <person name="Zhang L."/>
            <person name="Marsh N.M."/>
            <person name="Rickard C.M."/>
            <person name="Davies M."/>
            <person name="Mcmillan D.J."/>
        </authorList>
    </citation>
    <scope>NUCLEOTIDE SEQUENCE [LARGE SCALE GENOMIC DNA]</scope>
    <source>
        <strain evidence="2">AU37</strain>
    </source>
</reference>
<dbReference type="OrthoDB" id="9794206at2"/>
<sequence length="461" mass="51550">MNAIATTRAGTPPPGHKSFLFLQGPISPFFRLVGAELRALGHDVLRVNLNAGDWLIWHGPDAVSYRGRPGDWPAWFEALCEERQATDLVLLGEQRPMHRAAIAIARRRGMRVVATDFGYIRPDWIVLERDGMNAESRFPRDPETIVEMGRNLPPPDLVVHHRDSFPRQAVWDIAYHLTAMLRWPFPHHRSHQLYHPIPVYAGTLLRLLTRRHDNRRADAIVRALQGKGLLFLFAMQMETDFSLRAYSHYPDLDTAMEEVIESFARHAPAEAKLLVKVHPLDPGIKRWKRRVRRIAQRHGVAGRVHYLGGGNLGHITESVQGVITVNSTVGLRALIDNLPTHALGQAIYRIPGLTHAGPLDAFWRDPPRPDMALREGFLRGIAHCLHIRGVYYAKEGLAVAVRQATHRLHHGLLNAPVLDFTAAPALPPLAAPVPPPIGAATNPLAESPPQRMETPVPVPSR</sequence>
<dbReference type="Pfam" id="PF05159">
    <property type="entry name" value="Capsule_synth"/>
    <property type="match status" value="1"/>
</dbReference>
<keyword evidence="3" id="KW-1185">Reference proteome</keyword>
<gene>
    <name evidence="2" type="ORF">APZ41_010080</name>
</gene>
<accession>A0A1S8D4P0</accession>
<dbReference type="Proteomes" id="UP000054844">
    <property type="component" value="Unassembled WGS sequence"/>
</dbReference>
<evidence type="ECO:0000313" key="2">
    <source>
        <dbReference type="EMBL" id="ONH83292.1"/>
    </source>
</evidence>
<protein>
    <submittedName>
        <fullName evidence="2">Capsular biosynthesis protein</fullName>
    </submittedName>
</protein>
<dbReference type="InterPro" id="IPR007833">
    <property type="entry name" value="Capsule_polysaccharide_synth"/>
</dbReference>
<dbReference type="RefSeq" id="WP_058389093.1">
    <property type="nucleotide sequence ID" value="NZ_JAVVDL010000039.1"/>
</dbReference>
<evidence type="ECO:0000256" key="1">
    <source>
        <dbReference type="SAM" id="MobiDB-lite"/>
    </source>
</evidence>
<comment type="caution">
    <text evidence="2">The sequence shown here is derived from an EMBL/GenBank/DDBJ whole genome shotgun (WGS) entry which is preliminary data.</text>
</comment>
<feature type="region of interest" description="Disordered" evidence="1">
    <location>
        <begin position="432"/>
        <end position="461"/>
    </location>
</feature>
<dbReference type="EMBL" id="LLWF02000027">
    <property type="protein sequence ID" value="ONH83292.1"/>
    <property type="molecule type" value="Genomic_DNA"/>
</dbReference>
<dbReference type="AlphaFoldDB" id="A0A1S8D4P0"/>
<evidence type="ECO:0000313" key="3">
    <source>
        <dbReference type="Proteomes" id="UP000054844"/>
    </source>
</evidence>
<dbReference type="GO" id="GO:0015774">
    <property type="term" value="P:polysaccharide transport"/>
    <property type="evidence" value="ECO:0007669"/>
    <property type="project" value="InterPro"/>
</dbReference>
<dbReference type="CDD" id="cd16441">
    <property type="entry name" value="beta_Kdo_transferase_KpsS"/>
    <property type="match status" value="1"/>
</dbReference>
<organism evidence="2 3">
    <name type="scientific">Roseomonas mucosa</name>
    <dbReference type="NCBI Taxonomy" id="207340"/>
    <lineage>
        <taxon>Bacteria</taxon>
        <taxon>Pseudomonadati</taxon>
        <taxon>Pseudomonadota</taxon>
        <taxon>Alphaproteobacteria</taxon>
        <taxon>Acetobacterales</taxon>
        <taxon>Roseomonadaceae</taxon>
        <taxon>Roseomonas</taxon>
    </lineage>
</organism>